<keyword evidence="1" id="KW-0472">Membrane</keyword>
<evidence type="ECO:0000313" key="2">
    <source>
        <dbReference type="EMBL" id="MBQ0958953.1"/>
    </source>
</evidence>
<accession>A0A940YEW8</accession>
<evidence type="ECO:0000256" key="1">
    <source>
        <dbReference type="SAM" id="Phobius"/>
    </source>
</evidence>
<evidence type="ECO:0000313" key="3">
    <source>
        <dbReference type="Proteomes" id="UP000678374"/>
    </source>
</evidence>
<gene>
    <name evidence="2" type="ORF">KAK06_08270</name>
</gene>
<keyword evidence="3" id="KW-1185">Reference proteome</keyword>
<sequence>MEIETPSSSASPPRSPVLAHRLRRLAGAVRGLALLGSLCLLVLPFWIIGGSADSAEPLQGLYGGHVVGLAQAGLTAAVRWRLAGVTLLPVAVAVAALWQLWWLFGHYRHGDVFSERAVQRLRRFGAAMVALAVVQPLSTSLAAVAASLDNPPGQRAVVLIIGSSDYAVLMCALVFLALGRVIGEAARLAQENQEFV</sequence>
<name>A0A940YEW8_9BURK</name>
<dbReference type="RefSeq" id="WP_210801464.1">
    <property type="nucleotide sequence ID" value="NZ_JAGQDE010000005.1"/>
</dbReference>
<protein>
    <submittedName>
        <fullName evidence="2">DUF2975 domain-containing protein</fullName>
    </submittedName>
</protein>
<dbReference type="Pfam" id="PF11188">
    <property type="entry name" value="DUF2975"/>
    <property type="match status" value="1"/>
</dbReference>
<reference evidence="2" key="1">
    <citation type="submission" date="2021-04" db="EMBL/GenBank/DDBJ databases">
        <title>The genome sequence of Ideonella sp. 4Y11.</title>
        <authorList>
            <person name="Liu Y."/>
        </authorList>
    </citation>
    <scope>NUCLEOTIDE SEQUENCE</scope>
    <source>
        <strain evidence="2">4Y11</strain>
    </source>
</reference>
<feature type="transmembrane region" description="Helical" evidence="1">
    <location>
        <begin position="82"/>
        <end position="104"/>
    </location>
</feature>
<dbReference type="EMBL" id="JAGQDE010000005">
    <property type="protein sequence ID" value="MBQ0958953.1"/>
    <property type="molecule type" value="Genomic_DNA"/>
</dbReference>
<proteinExistence type="predicted"/>
<comment type="caution">
    <text evidence="2">The sequence shown here is derived from an EMBL/GenBank/DDBJ whole genome shotgun (WGS) entry which is preliminary data.</text>
</comment>
<keyword evidence="1" id="KW-1133">Transmembrane helix</keyword>
<feature type="transmembrane region" description="Helical" evidence="1">
    <location>
        <begin position="156"/>
        <end position="178"/>
    </location>
</feature>
<dbReference type="InterPro" id="IPR021354">
    <property type="entry name" value="DUF2975"/>
</dbReference>
<feature type="transmembrane region" description="Helical" evidence="1">
    <location>
        <begin position="28"/>
        <end position="48"/>
    </location>
</feature>
<keyword evidence="1" id="KW-0812">Transmembrane</keyword>
<organism evidence="2 3">
    <name type="scientific">Ideonella aquatica</name>
    <dbReference type="NCBI Taxonomy" id="2824119"/>
    <lineage>
        <taxon>Bacteria</taxon>
        <taxon>Pseudomonadati</taxon>
        <taxon>Pseudomonadota</taxon>
        <taxon>Betaproteobacteria</taxon>
        <taxon>Burkholderiales</taxon>
        <taxon>Sphaerotilaceae</taxon>
        <taxon>Ideonella</taxon>
    </lineage>
</organism>
<feature type="transmembrane region" description="Helical" evidence="1">
    <location>
        <begin position="124"/>
        <end position="144"/>
    </location>
</feature>
<dbReference type="AlphaFoldDB" id="A0A940YEW8"/>
<dbReference type="Proteomes" id="UP000678374">
    <property type="component" value="Unassembled WGS sequence"/>
</dbReference>